<dbReference type="PANTHER" id="PTHR43073">
    <property type="entry name" value="DIHYDROPYRIMIDINE DEHYDROGENASE [NADP(+)]"/>
    <property type="match status" value="1"/>
</dbReference>
<dbReference type="SUPFAM" id="SSF46548">
    <property type="entry name" value="alpha-helical ferredoxin"/>
    <property type="match status" value="2"/>
</dbReference>
<dbReference type="GO" id="GO:0002058">
    <property type="term" value="F:uracil binding"/>
    <property type="evidence" value="ECO:0007669"/>
    <property type="project" value="TreeGrafter"/>
</dbReference>
<evidence type="ECO:0000256" key="1">
    <source>
        <dbReference type="ARBA" id="ARBA00001966"/>
    </source>
</evidence>
<dbReference type="InterPro" id="IPR036188">
    <property type="entry name" value="FAD/NAD-bd_sf"/>
</dbReference>
<keyword evidence="4" id="KW-0004">4Fe-4S</keyword>
<evidence type="ECO:0000256" key="16">
    <source>
        <dbReference type="ARBA" id="ARBA00049728"/>
    </source>
</evidence>
<evidence type="ECO:0000313" key="19">
    <source>
        <dbReference type="Proteomes" id="UP000323521"/>
    </source>
</evidence>
<comment type="subunit">
    <text evidence="15">Heterotetramer of 2 PreA and 2 PreT subunits.</text>
</comment>
<evidence type="ECO:0000313" key="18">
    <source>
        <dbReference type="EMBL" id="ATW25837.1"/>
    </source>
</evidence>
<dbReference type="InterPro" id="IPR023753">
    <property type="entry name" value="FAD/NAD-binding_dom"/>
</dbReference>
<dbReference type="GO" id="GO:0046872">
    <property type="term" value="F:metal ion binding"/>
    <property type="evidence" value="ECO:0007669"/>
    <property type="project" value="UniProtKB-KW"/>
</dbReference>
<dbReference type="Gene3D" id="3.50.50.60">
    <property type="entry name" value="FAD/NAD(P)-binding domain"/>
    <property type="match status" value="2"/>
</dbReference>
<sequence length="826" mass="88438">MIDFKKLKGADLATELCGLKLQSPFILSSGPLSYAAEGMIKAYQAGCGAVVTKTIRHHAAVNPVHHIGKINRDSLINCEKWADSPPEVWFNREIPMAKKAGVVVIASVGHTLPEAEDLVKPCADAGADLIELVSYAEETLLPMLGATLERVKIPVLCKLSGNWPDPVATAKKCLEFGAAGITAIDSLGPTLKIDIKKAKPEMMGEGGYGWLSGGAMRPIALRINSEIARGGCPNLVGTGGITCAEDAIEYLMVGCNAVGVHSIAVLKGIEYFEKLNKDTAALLEHLGYKDIRSVRGVALPNFPKEDIVAKLKFHYEPDLPPCQEACPAGVDVPLYIDQVRRGHYLDAYKTISADNPFPGICGRVCHHPCEIKCRRAQVDQALHIRLLKRTAADKTYESCGSSLPLSPMRPKNGKKVAIAGAGPAGLSAAYYLTRLGYQVKVFEALPVAGGMLAVGIPDYRLPQEILKREITRIENMGVEIQTGTALGQDITMEEIKAQGYESILIAVGAHKDPELKIPGADLAGVLSGIRFLRDVNLGRAGGLHGKKVAVIGGGNVALDAARSALRLGAGKVTVVYRRQREDMPATCEEVAYAEEEGVKFRFLAGPNRIEAAGKGYQLFYDPMQPGEVDGSGRRKPVPTGEEPVPLDADLIVIATGQNIDLSVLGRYHRGDLAEATKGIFFAGDCTTGPASVIEAVAAGKKAACEIDRFLGGEGKVEEENSSPRMHFVEVAEDDTIREKSLILPVEKRLPGFGEVESGLSEEAGRKEAMRCLHCGCINCGRCVAACAYQARALHYPEMTVNEELCRSCGLCVSVCPTGALRAEIVD</sequence>
<keyword evidence="8" id="KW-0408">Iron</keyword>
<dbReference type="Proteomes" id="UP000323521">
    <property type="component" value="Chromosome"/>
</dbReference>
<dbReference type="GO" id="GO:0004159">
    <property type="term" value="F:dihydropyrimidine dehydrogenase (NAD+) activity"/>
    <property type="evidence" value="ECO:0007669"/>
    <property type="project" value="UniProtKB-EC"/>
</dbReference>
<dbReference type="PROSITE" id="PS00198">
    <property type="entry name" value="4FE4S_FER_1"/>
    <property type="match status" value="1"/>
</dbReference>
<dbReference type="OrthoDB" id="9803192at2"/>
<dbReference type="GO" id="GO:0006212">
    <property type="term" value="P:uracil catabolic process"/>
    <property type="evidence" value="ECO:0007669"/>
    <property type="project" value="TreeGrafter"/>
</dbReference>
<dbReference type="Gene3D" id="3.20.20.70">
    <property type="entry name" value="Aldolase class I"/>
    <property type="match status" value="1"/>
</dbReference>
<keyword evidence="5" id="KW-0479">Metal-binding</keyword>
<reference evidence="18 19" key="1">
    <citation type="submission" date="2016-10" db="EMBL/GenBank/DDBJ databases">
        <title>Complete Genome Sequence of Peptococcaceae strain DCMF.</title>
        <authorList>
            <person name="Edwards R.J."/>
            <person name="Holland S.I."/>
            <person name="Deshpande N.P."/>
            <person name="Wong Y.K."/>
            <person name="Ertan H."/>
            <person name="Manefield M."/>
            <person name="Russell T.L."/>
            <person name="Lee M.J."/>
        </authorList>
    </citation>
    <scope>NUCLEOTIDE SEQUENCE [LARGE SCALE GENOMIC DNA]</scope>
    <source>
        <strain evidence="18 19">DCMF</strain>
    </source>
</reference>
<comment type="catalytic activity">
    <reaction evidence="12">
        <text>5,6-dihydrothymine + NAD(+) = thymine + NADH + H(+)</text>
        <dbReference type="Rhea" id="RHEA:28791"/>
        <dbReference type="ChEBI" id="CHEBI:15378"/>
        <dbReference type="ChEBI" id="CHEBI:17821"/>
        <dbReference type="ChEBI" id="CHEBI:27468"/>
        <dbReference type="ChEBI" id="CHEBI:57540"/>
        <dbReference type="ChEBI" id="CHEBI:57945"/>
        <dbReference type="EC" id="1.3.1.1"/>
    </reaction>
</comment>
<dbReference type="GO" id="GO:0051539">
    <property type="term" value="F:4 iron, 4 sulfur cluster binding"/>
    <property type="evidence" value="ECO:0007669"/>
    <property type="project" value="UniProtKB-KW"/>
</dbReference>
<evidence type="ECO:0000256" key="11">
    <source>
        <dbReference type="ARBA" id="ARBA00032722"/>
    </source>
</evidence>
<dbReference type="SUPFAM" id="SSF51395">
    <property type="entry name" value="FMN-linked oxidoreductases"/>
    <property type="match status" value="1"/>
</dbReference>
<comment type="cofactor">
    <cofactor evidence="1">
        <name>[4Fe-4S] cluster</name>
        <dbReference type="ChEBI" id="CHEBI:49883"/>
    </cofactor>
</comment>
<dbReference type="InterPro" id="IPR017900">
    <property type="entry name" value="4Fe4S_Fe_S_CS"/>
</dbReference>
<keyword evidence="9" id="KW-0411">Iron-sulfur</keyword>
<comment type="catalytic activity">
    <reaction evidence="13">
        <text>5,6-dihydrouracil + NAD(+) = uracil + NADH + H(+)</text>
        <dbReference type="Rhea" id="RHEA:20189"/>
        <dbReference type="ChEBI" id="CHEBI:15378"/>
        <dbReference type="ChEBI" id="CHEBI:15901"/>
        <dbReference type="ChEBI" id="CHEBI:17568"/>
        <dbReference type="ChEBI" id="CHEBI:57540"/>
        <dbReference type="ChEBI" id="CHEBI:57945"/>
        <dbReference type="EC" id="1.3.1.1"/>
    </reaction>
</comment>
<evidence type="ECO:0000256" key="15">
    <source>
        <dbReference type="ARBA" id="ARBA00049714"/>
    </source>
</evidence>
<evidence type="ECO:0000256" key="6">
    <source>
        <dbReference type="ARBA" id="ARBA00022737"/>
    </source>
</evidence>
<dbReference type="RefSeq" id="WP_148135102.1">
    <property type="nucleotide sequence ID" value="NZ_CP017634.1"/>
</dbReference>
<proteinExistence type="inferred from homology"/>
<evidence type="ECO:0000256" key="10">
    <source>
        <dbReference type="ARBA" id="ARBA00030119"/>
    </source>
</evidence>
<evidence type="ECO:0000256" key="2">
    <source>
        <dbReference type="ARBA" id="ARBA00010804"/>
    </source>
</evidence>
<dbReference type="EC" id="1.3.1.1" evidence="16"/>
<dbReference type="EMBL" id="CP017634">
    <property type="protein sequence ID" value="ATW25837.1"/>
    <property type="molecule type" value="Genomic_DNA"/>
</dbReference>
<evidence type="ECO:0000256" key="4">
    <source>
        <dbReference type="ARBA" id="ARBA00022485"/>
    </source>
</evidence>
<dbReference type="GO" id="GO:0006210">
    <property type="term" value="P:thymine catabolic process"/>
    <property type="evidence" value="ECO:0007669"/>
    <property type="project" value="TreeGrafter"/>
</dbReference>
<keyword evidence="7" id="KW-0560">Oxidoreductase</keyword>
<comment type="similarity">
    <text evidence="3">In the N-terminal section; belongs to the NADH:flavin oxidoreductase/NADH oxidase family.</text>
</comment>
<keyword evidence="6" id="KW-0677">Repeat</keyword>
<dbReference type="KEGG" id="fwa:DCMF_14640"/>
<dbReference type="PANTHER" id="PTHR43073:SF2">
    <property type="entry name" value="DIHYDROPYRIMIDINE DEHYDROGENASE [NADP(+)]"/>
    <property type="match status" value="1"/>
</dbReference>
<dbReference type="InterPro" id="IPR017896">
    <property type="entry name" value="4Fe4S_Fe-S-bd"/>
</dbReference>
<evidence type="ECO:0000256" key="8">
    <source>
        <dbReference type="ARBA" id="ARBA00023004"/>
    </source>
</evidence>
<feature type="domain" description="4Fe-4S ferredoxin-type" evidence="17">
    <location>
        <begin position="796"/>
        <end position="825"/>
    </location>
</feature>
<comment type="function">
    <text evidence="14">Involved in pyrimidine base degradation. Catalyzes physiologically the reduction of uracil to 5,6-dihydrouracil (DHU) by using NADH as a specific cosubstrate. It also catalyzes the reverse reaction and the reduction of thymine to 5,6-dihydrothymine (DHT).</text>
</comment>
<organism evidence="18 19">
    <name type="scientific">Formimonas warabiya</name>
    <dbReference type="NCBI Taxonomy" id="1761012"/>
    <lineage>
        <taxon>Bacteria</taxon>
        <taxon>Bacillati</taxon>
        <taxon>Bacillota</taxon>
        <taxon>Clostridia</taxon>
        <taxon>Eubacteriales</taxon>
        <taxon>Peptococcaceae</taxon>
        <taxon>Candidatus Formimonas</taxon>
    </lineage>
</organism>
<dbReference type="AlphaFoldDB" id="A0A3G1KTT4"/>
<keyword evidence="19" id="KW-1185">Reference proteome</keyword>
<dbReference type="Pfam" id="PF14691">
    <property type="entry name" value="Fer4_20"/>
    <property type="match status" value="1"/>
</dbReference>
<dbReference type="SUPFAM" id="SSF51971">
    <property type="entry name" value="Nucleotide-binding domain"/>
    <property type="match status" value="1"/>
</dbReference>
<dbReference type="InterPro" id="IPR013785">
    <property type="entry name" value="Aldolase_TIM"/>
</dbReference>
<accession>A0A3G1KTT4</accession>
<gene>
    <name evidence="18" type="ORF">DCMF_14640</name>
</gene>
<dbReference type="Pfam" id="PF12838">
    <property type="entry name" value="Fer4_7"/>
    <property type="match status" value="1"/>
</dbReference>
<evidence type="ECO:0000256" key="12">
    <source>
        <dbReference type="ARBA" id="ARBA00047685"/>
    </source>
</evidence>
<dbReference type="GO" id="GO:0005737">
    <property type="term" value="C:cytoplasm"/>
    <property type="evidence" value="ECO:0007669"/>
    <property type="project" value="InterPro"/>
</dbReference>
<dbReference type="PRINTS" id="PR00419">
    <property type="entry name" value="ADXRDTASE"/>
</dbReference>
<dbReference type="InterPro" id="IPR028261">
    <property type="entry name" value="DPD_II"/>
</dbReference>
<protein>
    <recommendedName>
        <fullName evidence="16">dihydrouracil dehydrogenase (NAD(+))</fullName>
        <ecNumber evidence="16">1.3.1.1</ecNumber>
    </recommendedName>
    <alternativeName>
        <fullName evidence="11">Dihydrothymine dehydrogenase</fullName>
    </alternativeName>
    <alternativeName>
        <fullName evidence="10">Dihydrouracil dehydrogenase</fullName>
    </alternativeName>
</protein>
<dbReference type="Gene3D" id="3.30.70.20">
    <property type="match status" value="1"/>
</dbReference>
<evidence type="ECO:0000256" key="14">
    <source>
        <dbReference type="ARBA" id="ARBA00049578"/>
    </source>
</evidence>
<evidence type="ECO:0000259" key="17">
    <source>
        <dbReference type="PROSITE" id="PS51379"/>
    </source>
</evidence>
<dbReference type="Pfam" id="PF01180">
    <property type="entry name" value="DHO_dh"/>
    <property type="match status" value="1"/>
</dbReference>
<evidence type="ECO:0000256" key="5">
    <source>
        <dbReference type="ARBA" id="ARBA00022723"/>
    </source>
</evidence>
<name>A0A3G1KTT4_FORW1</name>
<evidence type="ECO:0000256" key="13">
    <source>
        <dbReference type="ARBA" id="ARBA00048792"/>
    </source>
</evidence>
<dbReference type="InterPro" id="IPR005720">
    <property type="entry name" value="Dihydroorotate_DH_cat"/>
</dbReference>
<evidence type="ECO:0000256" key="7">
    <source>
        <dbReference type="ARBA" id="ARBA00023002"/>
    </source>
</evidence>
<dbReference type="GO" id="GO:0050661">
    <property type="term" value="F:NADP binding"/>
    <property type="evidence" value="ECO:0007669"/>
    <property type="project" value="TreeGrafter"/>
</dbReference>
<evidence type="ECO:0000256" key="9">
    <source>
        <dbReference type="ARBA" id="ARBA00023014"/>
    </source>
</evidence>
<dbReference type="Pfam" id="PF07992">
    <property type="entry name" value="Pyr_redox_2"/>
    <property type="match status" value="1"/>
</dbReference>
<comment type="similarity">
    <text evidence="2">Belongs to the dihydropyrimidine dehydrogenase family.</text>
</comment>
<evidence type="ECO:0000256" key="3">
    <source>
        <dbReference type="ARBA" id="ARBA00011048"/>
    </source>
</evidence>
<dbReference type="PROSITE" id="PS51379">
    <property type="entry name" value="4FE4S_FER_2"/>
    <property type="match status" value="1"/>
</dbReference>